<accession>A0A1A9GNK5</accession>
<organism evidence="2 3">
    <name type="scientific">Nocardioides dokdonensis FR1436</name>
    <dbReference type="NCBI Taxonomy" id="1300347"/>
    <lineage>
        <taxon>Bacteria</taxon>
        <taxon>Bacillati</taxon>
        <taxon>Actinomycetota</taxon>
        <taxon>Actinomycetes</taxon>
        <taxon>Propionibacteriales</taxon>
        <taxon>Nocardioidaceae</taxon>
        <taxon>Nocardioides</taxon>
    </lineage>
</organism>
<dbReference type="Proteomes" id="UP000077868">
    <property type="component" value="Chromosome"/>
</dbReference>
<dbReference type="PATRIC" id="fig|1300347.3.peg.2752"/>
<proteinExistence type="predicted"/>
<protein>
    <submittedName>
        <fullName evidence="2">Uncharacterized protein</fullName>
    </submittedName>
</protein>
<dbReference type="STRING" id="1300347.I601_2757"/>
<evidence type="ECO:0000313" key="2">
    <source>
        <dbReference type="EMBL" id="ANH39173.1"/>
    </source>
</evidence>
<evidence type="ECO:0000256" key="1">
    <source>
        <dbReference type="SAM" id="MobiDB-lite"/>
    </source>
</evidence>
<feature type="region of interest" description="Disordered" evidence="1">
    <location>
        <begin position="108"/>
        <end position="210"/>
    </location>
</feature>
<sequence length="259" mass="25501">MAQEPAGDDASSGDHLTWSAVRARPTGERTERALPSDLMPGFSAALHAPEVPEPEPVAERAAVRRERRTTWGMRVAAGVFAAVALGGLVSTDIGAGLRDDVLARLPDLLVPGSSDPDEPAATPDEPGGRTDGGVVGRGAPVRAGTLLEPQVAPPTTPGGTAGTGTPPQPPVVGPPQPPSPPTPPTQGPPPVPPRGGTLSGVLDPAVAGVGGLLDSATGGATGPVTGVLVPATDGLTDLLDGIVEPVLGLLGGSATGQGR</sequence>
<keyword evidence="3" id="KW-1185">Reference proteome</keyword>
<feature type="region of interest" description="Disordered" evidence="1">
    <location>
        <begin position="1"/>
        <end position="36"/>
    </location>
</feature>
<feature type="compositionally biased region" description="Basic and acidic residues" evidence="1">
    <location>
        <begin position="25"/>
        <end position="34"/>
    </location>
</feature>
<feature type="compositionally biased region" description="Pro residues" evidence="1">
    <location>
        <begin position="166"/>
        <end position="193"/>
    </location>
</feature>
<gene>
    <name evidence="2" type="ORF">I601_2757</name>
</gene>
<evidence type="ECO:0000313" key="3">
    <source>
        <dbReference type="Proteomes" id="UP000077868"/>
    </source>
</evidence>
<dbReference type="KEGG" id="ndk:I601_2757"/>
<name>A0A1A9GNK5_9ACTN</name>
<reference evidence="2 3" key="1">
    <citation type="submission" date="2016-03" db="EMBL/GenBank/DDBJ databases">
        <title>Complete genome sequence of a soil Actinobacterium, Nocardioides dokdonensis FR1436.</title>
        <authorList>
            <person name="Kwon S.-K."/>
            <person name="Kim K."/>
            <person name="Kim J.F."/>
        </authorList>
    </citation>
    <scope>NUCLEOTIDE SEQUENCE [LARGE SCALE GENOMIC DNA]</scope>
    <source>
        <strain evidence="2 3">FR1436</strain>
    </source>
</reference>
<dbReference type="AlphaFoldDB" id="A0A1A9GNK5"/>
<dbReference type="EMBL" id="CP015079">
    <property type="protein sequence ID" value="ANH39173.1"/>
    <property type="molecule type" value="Genomic_DNA"/>
</dbReference>
<dbReference type="RefSeq" id="WP_068110695.1">
    <property type="nucleotide sequence ID" value="NZ_CP015079.1"/>
</dbReference>